<keyword evidence="2 4" id="KW-0378">Hydrolase</keyword>
<dbReference type="GO" id="GO:0005737">
    <property type="term" value="C:cytoplasm"/>
    <property type="evidence" value="ECO:0007669"/>
    <property type="project" value="UniProtKB-SubCell"/>
</dbReference>
<dbReference type="EC" id="3.6.1.9" evidence="4"/>
<reference evidence="5 6" key="1">
    <citation type="submission" date="2019-12" db="EMBL/GenBank/DDBJ databases">
        <title>Complete genome sequence of Algicella marina strain 9Alg 56(T) isolated from the red alga Tichocarpus crinitus.</title>
        <authorList>
            <person name="Kim S.-G."/>
            <person name="Nedashkovskaya O.I."/>
        </authorList>
    </citation>
    <scope>NUCLEOTIDE SEQUENCE [LARGE SCALE GENOMIC DNA]</scope>
    <source>
        <strain evidence="5 6">9Alg 56</strain>
    </source>
</reference>
<evidence type="ECO:0000256" key="2">
    <source>
        <dbReference type="ARBA" id="ARBA00022801"/>
    </source>
</evidence>
<dbReference type="Proteomes" id="UP000464495">
    <property type="component" value="Chromosome"/>
</dbReference>
<dbReference type="CDD" id="cd00555">
    <property type="entry name" value="Maf"/>
    <property type="match status" value="1"/>
</dbReference>
<feature type="active site" description="Proton acceptor" evidence="4">
    <location>
        <position position="78"/>
    </location>
</feature>
<dbReference type="Gene3D" id="3.90.950.10">
    <property type="match status" value="1"/>
</dbReference>
<dbReference type="PIRSF" id="PIRSF006305">
    <property type="entry name" value="Maf"/>
    <property type="match status" value="1"/>
</dbReference>
<dbReference type="GO" id="GO:0047429">
    <property type="term" value="F:nucleoside triphosphate diphosphatase activity"/>
    <property type="evidence" value="ECO:0007669"/>
    <property type="project" value="UniProtKB-EC"/>
</dbReference>
<evidence type="ECO:0000256" key="4">
    <source>
        <dbReference type="HAMAP-Rule" id="MF_00528"/>
    </source>
</evidence>
<dbReference type="PANTHER" id="PTHR43213">
    <property type="entry name" value="BIFUNCTIONAL DTTP/UTP PYROPHOSPHATASE/METHYLTRANSFERASE PROTEIN-RELATED"/>
    <property type="match status" value="1"/>
</dbReference>
<sequence>MTEPRRLILASASPIRATMLRQCGVEPEIVPARVDEAALKAGMVAESAKPRDIADALAEMKARKISQKHPEAVVIGADQVLVQGDRLFDKAETIQEAAEILRTLRNSAHTLLSAAVAYEGGEPVWRHIGQVQLVMRDFSDDFLADYITRHGDGLLATVGCYKLEEDGPALFSRVQGDYFTILGLPLLEVLAFLRTRRIATS</sequence>
<comment type="cofactor">
    <cofactor evidence="1 4">
        <name>a divalent metal cation</name>
        <dbReference type="ChEBI" id="CHEBI:60240"/>
    </cofactor>
</comment>
<evidence type="ECO:0000313" key="5">
    <source>
        <dbReference type="EMBL" id="QHQ36596.1"/>
    </source>
</evidence>
<accession>A0A6P1T535</accession>
<dbReference type="AlphaFoldDB" id="A0A6P1T535"/>
<comment type="caution">
    <text evidence="4">Lacks conserved residue(s) required for the propagation of feature annotation.</text>
</comment>
<keyword evidence="3 4" id="KW-0546">Nucleotide metabolism</keyword>
<organism evidence="5 6">
    <name type="scientific">Algicella marina</name>
    <dbReference type="NCBI Taxonomy" id="2683284"/>
    <lineage>
        <taxon>Bacteria</taxon>
        <taxon>Pseudomonadati</taxon>
        <taxon>Pseudomonadota</taxon>
        <taxon>Alphaproteobacteria</taxon>
        <taxon>Rhodobacterales</taxon>
        <taxon>Paracoccaceae</taxon>
        <taxon>Algicella</taxon>
    </lineage>
</organism>
<evidence type="ECO:0000256" key="1">
    <source>
        <dbReference type="ARBA" id="ARBA00001968"/>
    </source>
</evidence>
<dbReference type="InterPro" id="IPR003697">
    <property type="entry name" value="Maf-like"/>
</dbReference>
<comment type="similarity">
    <text evidence="4">Belongs to the Maf family.</text>
</comment>
<dbReference type="HAMAP" id="MF_00528">
    <property type="entry name" value="Maf"/>
    <property type="match status" value="1"/>
</dbReference>
<dbReference type="Pfam" id="PF02545">
    <property type="entry name" value="Maf"/>
    <property type="match status" value="1"/>
</dbReference>
<keyword evidence="6" id="KW-1185">Reference proteome</keyword>
<comment type="catalytic activity">
    <reaction evidence="4">
        <text>a ribonucleoside 5'-triphosphate + H2O = a ribonucleoside 5'-phosphate + diphosphate + H(+)</text>
        <dbReference type="Rhea" id="RHEA:23996"/>
        <dbReference type="ChEBI" id="CHEBI:15377"/>
        <dbReference type="ChEBI" id="CHEBI:15378"/>
        <dbReference type="ChEBI" id="CHEBI:33019"/>
        <dbReference type="ChEBI" id="CHEBI:58043"/>
        <dbReference type="ChEBI" id="CHEBI:61557"/>
        <dbReference type="EC" id="3.6.1.9"/>
    </reaction>
</comment>
<keyword evidence="4" id="KW-0963">Cytoplasm</keyword>
<dbReference type="InterPro" id="IPR029001">
    <property type="entry name" value="ITPase-like_fam"/>
</dbReference>
<gene>
    <name evidence="5" type="ORF">GO499_16155</name>
</gene>
<dbReference type="SUPFAM" id="SSF52972">
    <property type="entry name" value="ITPase-like"/>
    <property type="match status" value="1"/>
</dbReference>
<comment type="function">
    <text evidence="4">Nucleoside triphosphate pyrophosphatase. May have a dual role in cell division arrest and in preventing the incorporation of modified nucleotides into cellular nucleic acids.</text>
</comment>
<comment type="subcellular location">
    <subcellularLocation>
        <location evidence="4">Cytoplasm</location>
    </subcellularLocation>
</comment>
<evidence type="ECO:0000313" key="6">
    <source>
        <dbReference type="Proteomes" id="UP000464495"/>
    </source>
</evidence>
<dbReference type="RefSeq" id="WP_161863142.1">
    <property type="nucleotide sequence ID" value="NZ_CP046620.1"/>
</dbReference>
<comment type="catalytic activity">
    <reaction evidence="4">
        <text>a 2'-deoxyribonucleoside 5'-triphosphate + H2O = a 2'-deoxyribonucleoside 5'-phosphate + diphosphate + H(+)</text>
        <dbReference type="Rhea" id="RHEA:44644"/>
        <dbReference type="ChEBI" id="CHEBI:15377"/>
        <dbReference type="ChEBI" id="CHEBI:15378"/>
        <dbReference type="ChEBI" id="CHEBI:33019"/>
        <dbReference type="ChEBI" id="CHEBI:61560"/>
        <dbReference type="ChEBI" id="CHEBI:65317"/>
        <dbReference type="EC" id="3.6.1.9"/>
    </reaction>
</comment>
<evidence type="ECO:0000256" key="3">
    <source>
        <dbReference type="ARBA" id="ARBA00023080"/>
    </source>
</evidence>
<dbReference type="EMBL" id="CP046620">
    <property type="protein sequence ID" value="QHQ36596.1"/>
    <property type="molecule type" value="Genomic_DNA"/>
</dbReference>
<dbReference type="PANTHER" id="PTHR43213:SF5">
    <property type="entry name" value="BIFUNCTIONAL DTTP_UTP PYROPHOSPHATASE_METHYLTRANSFERASE PROTEIN-RELATED"/>
    <property type="match status" value="1"/>
</dbReference>
<dbReference type="KEGG" id="amaq:GO499_16155"/>
<dbReference type="GO" id="GO:0009117">
    <property type="term" value="P:nucleotide metabolic process"/>
    <property type="evidence" value="ECO:0007669"/>
    <property type="project" value="UniProtKB-KW"/>
</dbReference>
<name>A0A6P1T535_9RHOB</name>
<protein>
    <recommendedName>
        <fullName evidence="4">Nucleoside triphosphate pyrophosphatase</fullName>
        <ecNumber evidence="4">3.6.1.9</ecNumber>
    </recommendedName>
    <alternativeName>
        <fullName evidence="4">Nucleotide pyrophosphatase</fullName>
        <shortName evidence="4">Nucleotide PPase</shortName>
    </alternativeName>
</protein>
<proteinExistence type="inferred from homology"/>